<organism evidence="3">
    <name type="scientific">Aphanomyces stellatus</name>
    <dbReference type="NCBI Taxonomy" id="120398"/>
    <lineage>
        <taxon>Eukaryota</taxon>
        <taxon>Sar</taxon>
        <taxon>Stramenopiles</taxon>
        <taxon>Oomycota</taxon>
        <taxon>Saprolegniomycetes</taxon>
        <taxon>Saprolegniales</taxon>
        <taxon>Verrucalvaceae</taxon>
        <taxon>Aphanomyces</taxon>
    </lineage>
</organism>
<feature type="signal peptide" evidence="1">
    <location>
        <begin position="1"/>
        <end position="17"/>
    </location>
</feature>
<dbReference type="InterPro" id="IPR008758">
    <property type="entry name" value="Peptidase_S28"/>
</dbReference>
<keyword evidence="1" id="KW-0732">Signal</keyword>
<evidence type="ECO:0000256" key="1">
    <source>
        <dbReference type="SAM" id="SignalP"/>
    </source>
</evidence>
<dbReference type="EMBL" id="VJMH01005391">
    <property type="protein sequence ID" value="KAF0696486.1"/>
    <property type="molecule type" value="Genomic_DNA"/>
</dbReference>
<feature type="non-terminal residue" evidence="3">
    <location>
        <position position="107"/>
    </location>
</feature>
<protein>
    <submittedName>
        <fullName evidence="3">Uncharacterized protein</fullName>
    </submittedName>
</protein>
<reference evidence="3" key="1">
    <citation type="submission" date="2019-06" db="EMBL/GenBank/DDBJ databases">
        <title>Genomics analysis of Aphanomyces spp. identifies a new class of oomycete effector associated with host adaptation.</title>
        <authorList>
            <person name="Gaulin E."/>
        </authorList>
    </citation>
    <scope>NUCLEOTIDE SEQUENCE</scope>
    <source>
        <strain evidence="3">CBS 578.67</strain>
    </source>
</reference>
<dbReference type="GO" id="GO:0006508">
    <property type="term" value="P:proteolysis"/>
    <property type="evidence" value="ECO:0007669"/>
    <property type="project" value="InterPro"/>
</dbReference>
<comment type="caution">
    <text evidence="3">The sequence shown here is derived from an EMBL/GenBank/DDBJ whole genome shotgun (WGS) entry which is preliminary data.</text>
</comment>
<proteinExistence type="predicted"/>
<dbReference type="AlphaFoldDB" id="A0A6A4YJE9"/>
<gene>
    <name evidence="3" type="ORF">As57867_012712</name>
    <name evidence="2" type="ORF">As57867_017582</name>
</gene>
<dbReference type="OrthoDB" id="64599at2759"/>
<dbReference type="GO" id="GO:0070008">
    <property type="term" value="F:serine-type exopeptidase activity"/>
    <property type="evidence" value="ECO:0007669"/>
    <property type="project" value="InterPro"/>
</dbReference>
<dbReference type="Gene3D" id="3.40.50.1820">
    <property type="entry name" value="alpha/beta hydrolase"/>
    <property type="match status" value="1"/>
</dbReference>
<evidence type="ECO:0000313" key="3">
    <source>
        <dbReference type="EMBL" id="KAF0696486.1"/>
    </source>
</evidence>
<dbReference type="Pfam" id="PF05577">
    <property type="entry name" value="Peptidase_S28"/>
    <property type="match status" value="1"/>
</dbReference>
<sequence>MVRLAVITAALAASAMAGFNNHKTITDLINQVSKTEDAVTAPVDMWVDQPLDHTDAANKKTWKQRYHFNNAWFKGAGSPVFVYINGENVADPASTTSPSYFMNELAQ</sequence>
<dbReference type="EMBL" id="VJMH01006218">
    <property type="protein sequence ID" value="KAF0691061.1"/>
    <property type="molecule type" value="Genomic_DNA"/>
</dbReference>
<feature type="chain" id="PRO_5036381616" evidence="1">
    <location>
        <begin position="18"/>
        <end position="107"/>
    </location>
</feature>
<name>A0A6A4YJE9_9STRA</name>
<evidence type="ECO:0000313" key="2">
    <source>
        <dbReference type="EMBL" id="KAF0691061.1"/>
    </source>
</evidence>
<dbReference type="InterPro" id="IPR029058">
    <property type="entry name" value="AB_hydrolase_fold"/>
</dbReference>
<accession>A0A6A4YJE9</accession>